<dbReference type="EMBL" id="BAABHK010000010">
    <property type="protein sequence ID" value="GAA4632362.1"/>
    <property type="molecule type" value="Genomic_DNA"/>
</dbReference>
<accession>A0ABP8UKR3</accession>
<dbReference type="Gene3D" id="1.10.10.2840">
    <property type="entry name" value="PucR C-terminal helix-turn-helix domain"/>
    <property type="match status" value="1"/>
</dbReference>
<dbReference type="InterPro" id="IPR025736">
    <property type="entry name" value="PucR_C-HTH_dom"/>
</dbReference>
<dbReference type="Proteomes" id="UP001501442">
    <property type="component" value="Unassembled WGS sequence"/>
</dbReference>
<dbReference type="Pfam" id="PF25906">
    <property type="entry name" value="PucR-like_N"/>
    <property type="match status" value="1"/>
</dbReference>
<protein>
    <submittedName>
        <fullName evidence="3">Helix-turn-helix domain-containing protein</fullName>
    </submittedName>
</protein>
<dbReference type="PANTHER" id="PTHR33744:SF1">
    <property type="entry name" value="DNA-BINDING TRANSCRIPTIONAL ACTIVATOR ADER"/>
    <property type="match status" value="1"/>
</dbReference>
<dbReference type="RefSeq" id="WP_345435355.1">
    <property type="nucleotide sequence ID" value="NZ_BAABHK010000010.1"/>
</dbReference>
<evidence type="ECO:0000313" key="3">
    <source>
        <dbReference type="EMBL" id="GAA4632362.1"/>
    </source>
</evidence>
<reference evidence="4" key="1">
    <citation type="journal article" date="2019" name="Int. J. Syst. Evol. Microbiol.">
        <title>The Global Catalogue of Microorganisms (GCM) 10K type strain sequencing project: providing services to taxonomists for standard genome sequencing and annotation.</title>
        <authorList>
            <consortium name="The Broad Institute Genomics Platform"/>
            <consortium name="The Broad Institute Genome Sequencing Center for Infectious Disease"/>
            <person name="Wu L."/>
            <person name="Ma J."/>
        </authorList>
    </citation>
    <scope>NUCLEOTIDE SEQUENCE [LARGE SCALE GENOMIC DNA]</scope>
    <source>
        <strain evidence="4">JCM 17939</strain>
    </source>
</reference>
<organism evidence="3 4">
    <name type="scientific">Actinoallomurus vinaceus</name>
    <dbReference type="NCBI Taxonomy" id="1080074"/>
    <lineage>
        <taxon>Bacteria</taxon>
        <taxon>Bacillati</taxon>
        <taxon>Actinomycetota</taxon>
        <taxon>Actinomycetes</taxon>
        <taxon>Streptosporangiales</taxon>
        <taxon>Thermomonosporaceae</taxon>
        <taxon>Actinoallomurus</taxon>
    </lineage>
</organism>
<evidence type="ECO:0000313" key="4">
    <source>
        <dbReference type="Proteomes" id="UP001501442"/>
    </source>
</evidence>
<dbReference type="InterPro" id="IPR058663">
    <property type="entry name" value="PucR-like_N"/>
</dbReference>
<comment type="caution">
    <text evidence="3">The sequence shown here is derived from an EMBL/GenBank/DDBJ whole genome shotgun (WGS) entry which is preliminary data.</text>
</comment>
<feature type="domain" description="PucR-like N-terminal" evidence="2">
    <location>
        <begin position="12"/>
        <end position="173"/>
    </location>
</feature>
<sequence>MVRRQDAESRPWLAVPRGIAVWLRPLIGPLVDEVIAEIGSQVPEFDRPEDEVFGQQRRLAVEAALRQFVDLLENPRAPWESIASVYRAIGAWEAAQGRSLDALQRSLRVGARLAWRRIAEQCDSPDVLGPLAEAIFVFLDEIAAAASEGYLKAIGRAAGEVERRRRRLLGLLLSDPPASPEEVAEVARMAGWALPRTVAGVALLERKPDQFTPLTLPPDVLVDTDCPQPYLLLPDPDGPGRSRILAAIDVDWITAVGPTVPLRGAANSLRWAREALTLARRGIIPRDGLIRCSDHEATIVVFRDEGFIQNVAANRLAPLEALRPGQRERLAETLLACLQRGFNANEAAERLHIHPQTVRYRLRQLEELFGERLYDTDRQLALEMALHAWLALARARET</sequence>
<evidence type="ECO:0000259" key="2">
    <source>
        <dbReference type="Pfam" id="PF25906"/>
    </source>
</evidence>
<feature type="domain" description="PucR C-terminal helix-turn-helix" evidence="1">
    <location>
        <begin position="330"/>
        <end position="388"/>
    </location>
</feature>
<dbReference type="InterPro" id="IPR042070">
    <property type="entry name" value="PucR_C-HTH_sf"/>
</dbReference>
<gene>
    <name evidence="3" type="ORF">GCM10023196_065510</name>
</gene>
<dbReference type="PANTHER" id="PTHR33744">
    <property type="entry name" value="CARBOHYDRATE DIACID REGULATOR"/>
    <property type="match status" value="1"/>
</dbReference>
<dbReference type="InterPro" id="IPR051448">
    <property type="entry name" value="CdaR-like_regulators"/>
</dbReference>
<keyword evidence="4" id="KW-1185">Reference proteome</keyword>
<evidence type="ECO:0000259" key="1">
    <source>
        <dbReference type="Pfam" id="PF13556"/>
    </source>
</evidence>
<dbReference type="Pfam" id="PF13556">
    <property type="entry name" value="HTH_30"/>
    <property type="match status" value="1"/>
</dbReference>
<proteinExistence type="predicted"/>
<name>A0ABP8UKR3_9ACTN</name>